<evidence type="ECO:0000313" key="3">
    <source>
        <dbReference type="Proteomes" id="UP001519287"/>
    </source>
</evidence>
<gene>
    <name evidence="2" type="ORF">J2Z66_001241</name>
</gene>
<keyword evidence="1" id="KW-0472">Membrane</keyword>
<dbReference type="EMBL" id="JAGGLB010000003">
    <property type="protein sequence ID" value="MBP1989643.1"/>
    <property type="molecule type" value="Genomic_DNA"/>
</dbReference>
<protein>
    <recommendedName>
        <fullName evidence="4">Transmembrane protein</fullName>
    </recommendedName>
</protein>
<feature type="transmembrane region" description="Helical" evidence="1">
    <location>
        <begin position="7"/>
        <end position="27"/>
    </location>
</feature>
<evidence type="ECO:0000256" key="1">
    <source>
        <dbReference type="SAM" id="Phobius"/>
    </source>
</evidence>
<keyword evidence="3" id="KW-1185">Reference proteome</keyword>
<feature type="transmembrane region" description="Helical" evidence="1">
    <location>
        <begin position="108"/>
        <end position="129"/>
    </location>
</feature>
<keyword evidence="1" id="KW-0812">Transmembrane</keyword>
<feature type="transmembrane region" description="Helical" evidence="1">
    <location>
        <begin position="39"/>
        <end position="60"/>
    </location>
</feature>
<dbReference type="RefSeq" id="WP_245375313.1">
    <property type="nucleotide sequence ID" value="NZ_JAGGLB010000003.1"/>
</dbReference>
<proteinExistence type="predicted"/>
<evidence type="ECO:0000313" key="2">
    <source>
        <dbReference type="EMBL" id="MBP1989643.1"/>
    </source>
</evidence>
<comment type="caution">
    <text evidence="2">The sequence shown here is derived from an EMBL/GenBank/DDBJ whole genome shotgun (WGS) entry which is preliminary data.</text>
</comment>
<evidence type="ECO:0008006" key="4">
    <source>
        <dbReference type="Google" id="ProtNLM"/>
    </source>
</evidence>
<name>A0ABS4IPZ8_9BACL</name>
<accession>A0ABS4IPZ8</accession>
<feature type="transmembrane region" description="Helical" evidence="1">
    <location>
        <begin position="72"/>
        <end position="96"/>
    </location>
</feature>
<reference evidence="2 3" key="1">
    <citation type="submission" date="2021-03" db="EMBL/GenBank/DDBJ databases">
        <title>Genomic Encyclopedia of Type Strains, Phase IV (KMG-IV): sequencing the most valuable type-strain genomes for metagenomic binning, comparative biology and taxonomic classification.</title>
        <authorList>
            <person name="Goeker M."/>
        </authorList>
    </citation>
    <scope>NUCLEOTIDE SEQUENCE [LARGE SCALE GENOMIC DNA]</scope>
    <source>
        <strain evidence="2 3">DSM 26048</strain>
    </source>
</reference>
<keyword evidence="1" id="KW-1133">Transmembrane helix</keyword>
<sequence>MKWLFAIIYHPLMIIFIPVIFLLPFMVYDDIKNALVYEIPTSNTVLSVLGFFTFWVYLAMKSDFLGKPYRKMTILLPLLQMALYTSTALALAGIVVNKWADQGLFSKGWAITLGILVFVIVRLCMSILYREYPLVQQEDNR</sequence>
<dbReference type="Proteomes" id="UP001519287">
    <property type="component" value="Unassembled WGS sequence"/>
</dbReference>
<organism evidence="2 3">
    <name type="scientific">Paenibacillus eucommiae</name>
    <dbReference type="NCBI Taxonomy" id="1355755"/>
    <lineage>
        <taxon>Bacteria</taxon>
        <taxon>Bacillati</taxon>
        <taxon>Bacillota</taxon>
        <taxon>Bacilli</taxon>
        <taxon>Bacillales</taxon>
        <taxon>Paenibacillaceae</taxon>
        <taxon>Paenibacillus</taxon>
    </lineage>
</organism>